<evidence type="ECO:0000256" key="1">
    <source>
        <dbReference type="SAM" id="Phobius"/>
    </source>
</evidence>
<proteinExistence type="predicted"/>
<evidence type="ECO:0000313" key="3">
    <source>
        <dbReference type="Proteomes" id="UP001445335"/>
    </source>
</evidence>
<feature type="transmembrane region" description="Helical" evidence="1">
    <location>
        <begin position="179"/>
        <end position="195"/>
    </location>
</feature>
<accession>A0AAW1RDZ5</accession>
<feature type="transmembrane region" description="Helical" evidence="1">
    <location>
        <begin position="243"/>
        <end position="267"/>
    </location>
</feature>
<protein>
    <submittedName>
        <fullName evidence="2">Uncharacterized protein</fullName>
    </submittedName>
</protein>
<keyword evidence="1" id="KW-0472">Membrane</keyword>
<dbReference type="Proteomes" id="UP001445335">
    <property type="component" value="Unassembled WGS sequence"/>
</dbReference>
<sequence length="270" mass="27608">MFVCLAVLAVIPVSTLVILPPRLSALVLLATAGSSGPIVAAYFSTKGASTAPELLAAAVTLAAGGAAMALAIYLSLWHRLEDNFDAWPWAVEQQRRLAAKAVSALACPFTGRDPKLRCPSCGCLAAEGGFHGGDALRAVGFIVGESVLAWPRAAKALEQVVDVVAARRDLDAALDLRGNFMWCALTACCAGCAAWQRTCALLPRLAAVLAAGAAVAACAPWAFARSLAVLGRFAGIVRMAAAALGIFYALAALAVQLHAAAAAAAGLNQR</sequence>
<gene>
    <name evidence="2" type="ORF">WJX81_006784</name>
</gene>
<feature type="transmembrane region" description="Helical" evidence="1">
    <location>
        <begin position="202"/>
        <end position="223"/>
    </location>
</feature>
<evidence type="ECO:0000313" key="2">
    <source>
        <dbReference type="EMBL" id="KAK9831991.1"/>
    </source>
</evidence>
<organism evidence="2 3">
    <name type="scientific">Elliptochloris bilobata</name>
    <dbReference type="NCBI Taxonomy" id="381761"/>
    <lineage>
        <taxon>Eukaryota</taxon>
        <taxon>Viridiplantae</taxon>
        <taxon>Chlorophyta</taxon>
        <taxon>core chlorophytes</taxon>
        <taxon>Trebouxiophyceae</taxon>
        <taxon>Trebouxiophyceae incertae sedis</taxon>
        <taxon>Elliptochloris clade</taxon>
        <taxon>Elliptochloris</taxon>
    </lineage>
</organism>
<comment type="caution">
    <text evidence="2">The sequence shown here is derived from an EMBL/GenBank/DDBJ whole genome shotgun (WGS) entry which is preliminary data.</text>
</comment>
<reference evidence="2 3" key="1">
    <citation type="journal article" date="2024" name="Nat. Commun.">
        <title>Phylogenomics reveals the evolutionary origins of lichenization in chlorophyte algae.</title>
        <authorList>
            <person name="Puginier C."/>
            <person name="Libourel C."/>
            <person name="Otte J."/>
            <person name="Skaloud P."/>
            <person name="Haon M."/>
            <person name="Grisel S."/>
            <person name="Petersen M."/>
            <person name="Berrin J.G."/>
            <person name="Delaux P.M."/>
            <person name="Dal Grande F."/>
            <person name="Keller J."/>
        </authorList>
    </citation>
    <scope>NUCLEOTIDE SEQUENCE [LARGE SCALE GENOMIC DNA]</scope>
    <source>
        <strain evidence="2 3">SAG 245.80</strain>
    </source>
</reference>
<keyword evidence="3" id="KW-1185">Reference proteome</keyword>
<name>A0AAW1RDZ5_9CHLO</name>
<dbReference type="EMBL" id="JALJOU010000043">
    <property type="protein sequence ID" value="KAK9831991.1"/>
    <property type="molecule type" value="Genomic_DNA"/>
</dbReference>
<keyword evidence="1" id="KW-1133">Transmembrane helix</keyword>
<dbReference type="AlphaFoldDB" id="A0AAW1RDZ5"/>
<keyword evidence="1" id="KW-0812">Transmembrane</keyword>
<feature type="transmembrane region" description="Helical" evidence="1">
    <location>
        <begin position="55"/>
        <end position="76"/>
    </location>
</feature>
<feature type="transmembrane region" description="Helical" evidence="1">
    <location>
        <begin position="25"/>
        <end position="43"/>
    </location>
</feature>